<dbReference type="GO" id="GO:0005737">
    <property type="term" value="C:cytoplasm"/>
    <property type="evidence" value="ECO:0007669"/>
    <property type="project" value="TreeGrafter"/>
</dbReference>
<reference evidence="5" key="1">
    <citation type="submission" date="2022-07" db="EMBL/GenBank/DDBJ databases">
        <title>Fungi with potential for degradation of polypropylene.</title>
        <authorList>
            <person name="Gostincar C."/>
        </authorList>
    </citation>
    <scope>NUCLEOTIDE SEQUENCE</scope>
    <source>
        <strain evidence="5">EXF-13308</strain>
    </source>
</reference>
<evidence type="ECO:0000313" key="6">
    <source>
        <dbReference type="Proteomes" id="UP001174694"/>
    </source>
</evidence>
<proteinExistence type="inferred from homology"/>
<gene>
    <name evidence="5" type="ORF">NKR23_g2654</name>
</gene>
<evidence type="ECO:0000256" key="3">
    <source>
        <dbReference type="ARBA" id="ARBA00023186"/>
    </source>
</evidence>
<dbReference type="PANTHER" id="PTHR12425">
    <property type="entry name" value="SYNEMBRYN"/>
    <property type="match status" value="1"/>
</dbReference>
<dbReference type="InterPro" id="IPR016024">
    <property type="entry name" value="ARM-type_fold"/>
</dbReference>
<evidence type="ECO:0000313" key="5">
    <source>
        <dbReference type="EMBL" id="KAJ9151936.1"/>
    </source>
</evidence>
<dbReference type="AlphaFoldDB" id="A0AA38VUZ0"/>
<keyword evidence="3" id="KW-0143">Chaperone</keyword>
<dbReference type="GO" id="GO:0001965">
    <property type="term" value="F:G-protein alpha-subunit binding"/>
    <property type="evidence" value="ECO:0007669"/>
    <property type="project" value="TreeGrafter"/>
</dbReference>
<feature type="region of interest" description="Disordered" evidence="4">
    <location>
        <begin position="455"/>
        <end position="481"/>
    </location>
</feature>
<name>A0AA38VUZ0_9PEZI</name>
<keyword evidence="2" id="KW-0344">Guanine-nucleotide releasing factor</keyword>
<dbReference type="Proteomes" id="UP001174694">
    <property type="component" value="Unassembled WGS sequence"/>
</dbReference>
<dbReference type="PANTHER" id="PTHR12425:SF5">
    <property type="entry name" value="SYNEMBRYN"/>
    <property type="match status" value="1"/>
</dbReference>
<protein>
    <submittedName>
        <fullName evidence="5">Ric8-like protein</fullName>
    </submittedName>
</protein>
<dbReference type="GO" id="GO:0005085">
    <property type="term" value="F:guanyl-nucleotide exchange factor activity"/>
    <property type="evidence" value="ECO:0007669"/>
    <property type="project" value="UniProtKB-KW"/>
</dbReference>
<feature type="region of interest" description="Disordered" evidence="4">
    <location>
        <begin position="391"/>
        <end position="421"/>
    </location>
</feature>
<sequence length="481" mass="53370">MAPSGNITTGNLMMGTRKLEAVTMLLNKLTRDLQEKALPTQELDAALEELKVYGRDPRNADPIFTKEGIETLARYAFESASKTTSQNALRVLANSLVLEEGTRQKFVDLGYEAEACEMLKQDNLDDEFLVSRVVFLTTYNTNISLTKLIDQHHLADSIVQNLARHAKRAADHSTKAGKAKVDPMEDMALSETLKLLFNVTHFCTGRISSFTSGIPHIVTILTEHSLPPTKPLDPPFGQLVNALLNLQLEDKSVQSSLFPEAQPAAVVDRLVELLDMSTTQYSDNELEQVVTPLVGVISKMNENAPESVRVEIRKRLLPAEEDRQNVLGKGGSLASRLLRNSTNPVAPQLRDAISHLLFELSDKDASRFVENVGYGFASGFLFQNNIPVPENASGAHGTGDESHGNRPTNPVTGQFLDREDLPDIPEMSQEEKEREAERLFVLFERLKKTGIIDVQNPVEQAYREGRVQELDDDGEPIEDVD</sequence>
<evidence type="ECO:0000256" key="1">
    <source>
        <dbReference type="ARBA" id="ARBA00009049"/>
    </source>
</evidence>
<accession>A0AA38VUZ0</accession>
<dbReference type="InterPro" id="IPR019318">
    <property type="entry name" value="Gua_nucleotide_exch_fac_Ric8"/>
</dbReference>
<organism evidence="5 6">
    <name type="scientific">Pleurostoma richardsiae</name>
    <dbReference type="NCBI Taxonomy" id="41990"/>
    <lineage>
        <taxon>Eukaryota</taxon>
        <taxon>Fungi</taxon>
        <taxon>Dikarya</taxon>
        <taxon>Ascomycota</taxon>
        <taxon>Pezizomycotina</taxon>
        <taxon>Sordariomycetes</taxon>
        <taxon>Sordariomycetidae</taxon>
        <taxon>Calosphaeriales</taxon>
        <taxon>Pleurostomataceae</taxon>
        <taxon>Pleurostoma</taxon>
    </lineage>
</organism>
<keyword evidence="6" id="KW-1185">Reference proteome</keyword>
<evidence type="ECO:0000256" key="2">
    <source>
        <dbReference type="ARBA" id="ARBA00022658"/>
    </source>
</evidence>
<comment type="caution">
    <text evidence="5">The sequence shown here is derived from an EMBL/GenBank/DDBJ whole genome shotgun (WGS) entry which is preliminary data.</text>
</comment>
<evidence type="ECO:0000256" key="4">
    <source>
        <dbReference type="SAM" id="MobiDB-lite"/>
    </source>
</evidence>
<feature type="compositionally biased region" description="Acidic residues" evidence="4">
    <location>
        <begin position="470"/>
        <end position="481"/>
    </location>
</feature>
<dbReference type="EMBL" id="JANBVO010000005">
    <property type="protein sequence ID" value="KAJ9151936.1"/>
    <property type="molecule type" value="Genomic_DNA"/>
</dbReference>
<comment type="similarity">
    <text evidence="1">Belongs to the synembryn family.</text>
</comment>
<dbReference type="GO" id="GO:0007186">
    <property type="term" value="P:G protein-coupled receptor signaling pathway"/>
    <property type="evidence" value="ECO:0007669"/>
    <property type="project" value="TreeGrafter"/>
</dbReference>
<dbReference type="SUPFAM" id="SSF48371">
    <property type="entry name" value="ARM repeat"/>
    <property type="match status" value="1"/>
</dbReference>
<dbReference type="Pfam" id="PF10165">
    <property type="entry name" value="Ric8"/>
    <property type="match status" value="1"/>
</dbReference>